<reference evidence="1" key="1">
    <citation type="submission" date="2016-03" db="EMBL/GenBank/DDBJ databases">
        <title>Complete sequence of the second linear plasmid SAP2 of Streptomyces avermitilis.</title>
        <authorList>
            <person name="Ikeda H."/>
        </authorList>
    </citation>
    <scope>NUCLEOTIDE SEQUENCE</scope>
    <source>
        <strain evidence="1">MA-4680</strain>
        <plasmid evidence="1">SAP2</plasmid>
    </source>
</reference>
<geneLocation type="plasmid" evidence="1">
    <name>SAP2</name>
</geneLocation>
<protein>
    <submittedName>
        <fullName evidence="1">Uncharacterized protein</fullName>
    </submittedName>
</protein>
<proteinExistence type="predicted"/>
<evidence type="ECO:0000313" key="1">
    <source>
        <dbReference type="EMBL" id="BAU77610.1"/>
    </source>
</evidence>
<dbReference type="AlphaFoldDB" id="A0A143SZR1"/>
<name>A0A143SZR1_STRAW</name>
<dbReference type="EMBL" id="AP017380">
    <property type="protein sequence ID" value="BAU77610.1"/>
    <property type="molecule type" value="Genomic_DNA"/>
</dbReference>
<keyword evidence="1" id="KW-0614">Plasmid</keyword>
<organism evidence="1">
    <name type="scientific">Streptomyces avermitilis (strain ATCC 31267 / DSM 46492 / JCM 5070 / NBRC 14893 / NCIMB 12804 / NRRL 8165 / MA-4680)</name>
    <dbReference type="NCBI Taxonomy" id="227882"/>
    <lineage>
        <taxon>Bacteria</taxon>
        <taxon>Bacillati</taxon>
        <taxon>Actinomycetota</taxon>
        <taxon>Actinomycetes</taxon>
        <taxon>Kitasatosporales</taxon>
        <taxon>Streptomycetaceae</taxon>
        <taxon>Streptomyces</taxon>
    </lineage>
</organism>
<gene>
    <name evidence="1" type="ORF">SAVERM_2p167</name>
</gene>
<sequence length="84" mass="9382">MGEYRLATSHSGEALEESVRFTRAVPSALATYLSKSQKARRTRQGDPRCRVLAIASEEFRVLLTPPACGGLQLQELLFRLWSDS</sequence>
<accession>A0A143SZR1</accession>